<keyword evidence="3" id="KW-1185">Reference proteome</keyword>
<dbReference type="Proteomes" id="UP001168877">
    <property type="component" value="Unassembled WGS sequence"/>
</dbReference>
<proteinExistence type="predicted"/>
<evidence type="ECO:0000313" key="3">
    <source>
        <dbReference type="Proteomes" id="UP001168877"/>
    </source>
</evidence>
<reference evidence="2" key="2">
    <citation type="submission" date="2023-06" db="EMBL/GenBank/DDBJ databases">
        <authorList>
            <person name="Swenson N.G."/>
            <person name="Wegrzyn J.L."/>
            <person name="Mcevoy S.L."/>
        </authorList>
    </citation>
    <scope>NUCLEOTIDE SEQUENCE</scope>
    <source>
        <strain evidence="2">NS2018</strain>
        <tissue evidence="2">Leaf</tissue>
    </source>
</reference>
<reference evidence="2" key="1">
    <citation type="journal article" date="2022" name="Plant J.">
        <title>Strategies of tolerance reflected in two North American maple genomes.</title>
        <authorList>
            <person name="McEvoy S.L."/>
            <person name="Sezen U.U."/>
            <person name="Trouern-Trend A."/>
            <person name="McMahon S.M."/>
            <person name="Schaberg P.G."/>
            <person name="Yang J."/>
            <person name="Wegrzyn J.L."/>
            <person name="Swenson N.G."/>
        </authorList>
    </citation>
    <scope>NUCLEOTIDE SEQUENCE</scope>
    <source>
        <strain evidence="2">NS2018</strain>
    </source>
</reference>
<organism evidence="2 3">
    <name type="scientific">Acer saccharum</name>
    <name type="common">Sugar maple</name>
    <dbReference type="NCBI Taxonomy" id="4024"/>
    <lineage>
        <taxon>Eukaryota</taxon>
        <taxon>Viridiplantae</taxon>
        <taxon>Streptophyta</taxon>
        <taxon>Embryophyta</taxon>
        <taxon>Tracheophyta</taxon>
        <taxon>Spermatophyta</taxon>
        <taxon>Magnoliopsida</taxon>
        <taxon>eudicotyledons</taxon>
        <taxon>Gunneridae</taxon>
        <taxon>Pentapetalae</taxon>
        <taxon>rosids</taxon>
        <taxon>malvids</taxon>
        <taxon>Sapindales</taxon>
        <taxon>Sapindaceae</taxon>
        <taxon>Hippocastanoideae</taxon>
        <taxon>Acereae</taxon>
        <taxon>Acer</taxon>
    </lineage>
</organism>
<comment type="caution">
    <text evidence="2">The sequence shown here is derived from an EMBL/GenBank/DDBJ whole genome shotgun (WGS) entry which is preliminary data.</text>
</comment>
<feature type="compositionally biased region" description="Acidic residues" evidence="1">
    <location>
        <begin position="136"/>
        <end position="150"/>
    </location>
</feature>
<feature type="region of interest" description="Disordered" evidence="1">
    <location>
        <begin position="188"/>
        <end position="238"/>
    </location>
</feature>
<gene>
    <name evidence="2" type="ORF">LWI29_030108</name>
</gene>
<protein>
    <submittedName>
        <fullName evidence="2">Uncharacterized protein</fullName>
    </submittedName>
</protein>
<dbReference type="EMBL" id="JAUESC010000387">
    <property type="protein sequence ID" value="KAK0574852.1"/>
    <property type="molecule type" value="Genomic_DNA"/>
</dbReference>
<evidence type="ECO:0000256" key="1">
    <source>
        <dbReference type="SAM" id="MobiDB-lite"/>
    </source>
</evidence>
<feature type="region of interest" description="Disordered" evidence="1">
    <location>
        <begin position="127"/>
        <end position="159"/>
    </location>
</feature>
<name>A0AA39RJP0_ACESA</name>
<sequence>MKGFVWGFPSSNKFWKNIWFFVGGRWGQSISFDLDGTRVTRKVPRYFCSPEAWNHTTPSFTDGELLNLAQAAIQPLEKRGKLYLFNEDKMIKAHLFPQIFFHRRRREARKIKAVVEASRKEVLRQKAAGIALPQGDSDESLPEDPPEGADEGILNETRGPEEETILAEDMLNPGDLDADEVAALMGGSGSSLRAKGKEKIGEPSGTQVSASERNEAGSSAVDESTAVPQGDERVQEPSNVVASEFPTPIEPTLIPSPAVRVDAGVHHHGTIAIAIGEVGPQPIDGTRIPPAQKCEYILLRIFVVLKQSFHNHACI</sequence>
<accession>A0AA39RJP0</accession>
<evidence type="ECO:0000313" key="2">
    <source>
        <dbReference type="EMBL" id="KAK0574852.1"/>
    </source>
</evidence>
<dbReference type="AlphaFoldDB" id="A0AA39RJP0"/>